<dbReference type="Pfam" id="PF12680">
    <property type="entry name" value="SnoaL_2"/>
    <property type="match status" value="1"/>
</dbReference>
<evidence type="ECO:0000313" key="3">
    <source>
        <dbReference type="Proteomes" id="UP000093902"/>
    </source>
</evidence>
<proteinExistence type="predicted"/>
<dbReference type="Proteomes" id="UP000093902">
    <property type="component" value="Unassembled WGS sequence"/>
</dbReference>
<keyword evidence="2" id="KW-0413">Isomerase</keyword>
<dbReference type="SUPFAM" id="SSF54427">
    <property type="entry name" value="NTF2-like"/>
    <property type="match status" value="1"/>
</dbReference>
<sequence>MTETTTETPVVAASRSSWRCVQSGDREGWLALMADDVLVEDPIGEAVTNPDGTGVRGKEALAAFYDTNIGPNELTVTCEETFPSSSPTEIAYILVLRTKFPNGFTAAVRGVFTYKVNDEGLITNLRGYWNLEAMQFAEADARSDSTEADAE</sequence>
<organism evidence="2 3">
    <name type="scientific">Mycolicibacterium peregrinum</name>
    <name type="common">Mycobacterium peregrinum</name>
    <dbReference type="NCBI Taxonomy" id="43304"/>
    <lineage>
        <taxon>Bacteria</taxon>
        <taxon>Bacillati</taxon>
        <taxon>Actinomycetota</taxon>
        <taxon>Actinomycetes</taxon>
        <taxon>Mycobacteriales</taxon>
        <taxon>Mycobacteriaceae</taxon>
        <taxon>Mycolicibacterium</taxon>
    </lineage>
</organism>
<gene>
    <name evidence="2" type="ORF">A5792_22900</name>
</gene>
<dbReference type="EMBL" id="LZSO01000029">
    <property type="protein sequence ID" value="OBB27708.1"/>
    <property type="molecule type" value="Genomic_DNA"/>
</dbReference>
<feature type="domain" description="SnoaL-like" evidence="1">
    <location>
        <begin position="19"/>
        <end position="123"/>
    </location>
</feature>
<comment type="caution">
    <text evidence="2">The sequence shown here is derived from an EMBL/GenBank/DDBJ whole genome shotgun (WGS) entry which is preliminary data.</text>
</comment>
<dbReference type="GO" id="GO:0016853">
    <property type="term" value="F:isomerase activity"/>
    <property type="evidence" value="ECO:0007669"/>
    <property type="project" value="UniProtKB-KW"/>
</dbReference>
<evidence type="ECO:0000259" key="1">
    <source>
        <dbReference type="Pfam" id="PF12680"/>
    </source>
</evidence>
<reference evidence="3" key="1">
    <citation type="submission" date="2016-06" db="EMBL/GenBank/DDBJ databases">
        <authorList>
            <person name="Sutton G."/>
            <person name="Brinkac L."/>
            <person name="Sanka R."/>
            <person name="Adams M."/>
            <person name="Lau E."/>
            <person name="Mehaffy C."/>
            <person name="Tameris M."/>
            <person name="Hatherill M."/>
            <person name="Hanekom W."/>
            <person name="Mahomed H."/>
            <person name="Mcshane H."/>
        </authorList>
    </citation>
    <scope>NUCLEOTIDE SEQUENCE [LARGE SCALE GENOMIC DNA]</scope>
    <source>
        <strain evidence="3">852002-51209_SCH5440388</strain>
    </source>
</reference>
<dbReference type="STRING" id="43304.GCA_001403655_05514"/>
<evidence type="ECO:0000313" key="2">
    <source>
        <dbReference type="EMBL" id="OBB27708.1"/>
    </source>
</evidence>
<dbReference type="OrthoDB" id="5732163at2"/>
<dbReference type="InterPro" id="IPR032710">
    <property type="entry name" value="NTF2-like_dom_sf"/>
</dbReference>
<protein>
    <submittedName>
        <fullName evidence="2">Steroid delta-isomerase</fullName>
    </submittedName>
</protein>
<dbReference type="RefSeq" id="WP_064933148.1">
    <property type="nucleotide sequence ID" value="NZ_LZSO01000029.1"/>
</dbReference>
<dbReference type="AlphaFoldDB" id="A0A1A0R0J6"/>
<dbReference type="Gene3D" id="3.10.450.50">
    <property type="match status" value="1"/>
</dbReference>
<name>A0A1A0R0J6_MYCPR</name>
<accession>A0A1A0R0J6</accession>
<dbReference type="InterPro" id="IPR037401">
    <property type="entry name" value="SnoaL-like"/>
</dbReference>